<comment type="catalytic activity">
    <reaction evidence="2 20">
        <text>a 1,2-diacyl-sn-glycero-3-phosphocholine + H2O = a 1-acyl-sn-glycero-3-phosphocholine + a fatty acid + H(+)</text>
        <dbReference type="Rhea" id="RHEA:15801"/>
        <dbReference type="ChEBI" id="CHEBI:15377"/>
        <dbReference type="ChEBI" id="CHEBI:15378"/>
        <dbReference type="ChEBI" id="CHEBI:28868"/>
        <dbReference type="ChEBI" id="CHEBI:57643"/>
        <dbReference type="ChEBI" id="CHEBI:58168"/>
        <dbReference type="EC" id="3.1.1.4"/>
    </reaction>
</comment>
<gene>
    <name evidence="21" type="ORF">XM47_15045</name>
</gene>
<feature type="binding site" description="in dimeric form" evidence="19">
    <location>
        <position position="242"/>
    </location>
    <ligand>
        <name>Ca(2+)</name>
        <dbReference type="ChEBI" id="CHEBI:29108"/>
        <label>1</label>
    </ligand>
</feature>
<feature type="binding site" description="in dimeric form" evidence="19">
    <location>
        <position position="200"/>
    </location>
    <ligand>
        <name>Ca(2+)</name>
        <dbReference type="ChEBI" id="CHEBI:29108"/>
        <label>1</label>
    </ligand>
</feature>
<feature type="active site" description="Nucleophile" evidence="18">
    <location>
        <position position="192"/>
    </location>
</feature>
<keyword evidence="10 19" id="KW-0479">Metal-binding</keyword>
<comment type="catalytic activity">
    <reaction evidence="1 20">
        <text>a 1,2-diacyl-sn-glycero-3-phosphocholine + H2O = a 2-acyl-sn-glycero-3-phosphocholine + a fatty acid + H(+)</text>
        <dbReference type="Rhea" id="RHEA:18689"/>
        <dbReference type="ChEBI" id="CHEBI:15377"/>
        <dbReference type="ChEBI" id="CHEBI:15378"/>
        <dbReference type="ChEBI" id="CHEBI:28868"/>
        <dbReference type="ChEBI" id="CHEBI:57643"/>
        <dbReference type="ChEBI" id="CHEBI:57875"/>
        <dbReference type="EC" id="3.1.1.32"/>
    </reaction>
</comment>
<evidence type="ECO:0000256" key="12">
    <source>
        <dbReference type="ARBA" id="ARBA00022801"/>
    </source>
</evidence>
<keyword evidence="16" id="KW-0472">Membrane</keyword>
<keyword evidence="14 20" id="KW-0442">Lipid degradation</keyword>
<evidence type="ECO:0000256" key="13">
    <source>
        <dbReference type="ARBA" id="ARBA00022837"/>
    </source>
</evidence>
<keyword evidence="8" id="KW-1134">Transmembrane beta strand</keyword>
<feature type="active site" description="Proton acceptor" evidence="18">
    <location>
        <position position="190"/>
    </location>
</feature>
<comment type="subcellular location">
    <subcellularLocation>
        <location evidence="20">Cell outer membrane</location>
        <topology evidence="20">Multi-pass membrane protein</topology>
    </subcellularLocation>
    <text evidence="20">One of the very few enzymes located there.</text>
</comment>
<dbReference type="GO" id="GO:0016042">
    <property type="term" value="P:lipid catabolic process"/>
    <property type="evidence" value="ECO:0007669"/>
    <property type="project" value="UniProtKB-KW"/>
</dbReference>
<evidence type="ECO:0000256" key="14">
    <source>
        <dbReference type="ARBA" id="ARBA00022963"/>
    </source>
</evidence>
<evidence type="ECO:0000256" key="8">
    <source>
        <dbReference type="ARBA" id="ARBA00022452"/>
    </source>
</evidence>
<dbReference type="PANTHER" id="PTHR40457:SF1">
    <property type="entry name" value="PHOSPHOLIPASE A1"/>
    <property type="match status" value="1"/>
</dbReference>
<keyword evidence="11" id="KW-0732">Signal</keyword>
<comment type="similarity">
    <text evidence="3 20">Belongs to the phospholipase A1 family.</text>
</comment>
<keyword evidence="12 20" id="KW-0378">Hydrolase</keyword>
<evidence type="ECO:0000256" key="17">
    <source>
        <dbReference type="ARBA" id="ARBA00023237"/>
    </source>
</evidence>
<dbReference type="PATRIC" id="fig|1513271.3.peg.3098"/>
<dbReference type="STRING" id="1513271.XM47_15045"/>
<dbReference type="GO" id="GO:0004623">
    <property type="term" value="F:phospholipase A2 activity"/>
    <property type="evidence" value="ECO:0007669"/>
    <property type="project" value="UniProtKB-EC"/>
</dbReference>
<dbReference type="InterPro" id="IPR036541">
    <property type="entry name" value="PLipase_A1_sf"/>
</dbReference>
<evidence type="ECO:0000256" key="20">
    <source>
        <dbReference type="RuleBase" id="RU366027"/>
    </source>
</evidence>
<dbReference type="InterPro" id="IPR003187">
    <property type="entry name" value="PLipase_A1"/>
</dbReference>
<accession>A0A0J8GSS6</accession>
<evidence type="ECO:0000256" key="4">
    <source>
        <dbReference type="ARBA" id="ARBA00011702"/>
    </source>
</evidence>
<evidence type="ECO:0000256" key="18">
    <source>
        <dbReference type="PIRSR" id="PIRSR603187-1"/>
    </source>
</evidence>
<organism evidence="21 22">
    <name type="scientific">Catenovulum maritimum</name>
    <dbReference type="NCBI Taxonomy" id="1513271"/>
    <lineage>
        <taxon>Bacteria</taxon>
        <taxon>Pseudomonadati</taxon>
        <taxon>Pseudomonadota</taxon>
        <taxon>Gammaproteobacteria</taxon>
        <taxon>Alteromonadales</taxon>
        <taxon>Alteromonadaceae</taxon>
        <taxon>Catenovulum</taxon>
    </lineage>
</organism>
<keyword evidence="17 20" id="KW-0998">Cell outer membrane</keyword>
<reference evidence="21 22" key="1">
    <citation type="submission" date="2015-04" db="EMBL/GenBank/DDBJ databases">
        <title>Draft Genome Sequence of the Novel Agar-Digesting Marine Bacterium Q1.</title>
        <authorList>
            <person name="Li Y."/>
            <person name="Li D."/>
            <person name="Chen G."/>
            <person name="Du Z."/>
        </authorList>
    </citation>
    <scope>NUCLEOTIDE SEQUENCE [LARGE SCALE GENOMIC DNA]</scope>
    <source>
        <strain evidence="21 22">Q1</strain>
    </source>
</reference>
<keyword evidence="22" id="KW-1185">Reference proteome</keyword>
<dbReference type="OrthoDB" id="188433at2"/>
<feature type="binding site" description="in dimeric form" evidence="19">
    <location>
        <position position="155"/>
    </location>
    <ligand>
        <name>Ca(2+)</name>
        <dbReference type="ChEBI" id="CHEBI:29108"/>
        <label>1</label>
    </ligand>
</feature>
<comment type="cofactor">
    <cofactor evidence="20">
        <name>Ca(2+)</name>
        <dbReference type="ChEBI" id="CHEBI:29108"/>
    </cofactor>
    <text evidence="20">Binds 1 Ca(2+) ion per monomer. In the dimeric form the Ca(2+) is bound by different amino acids with binding of each Ca(2+) shared with ligands coming from each monomer. The Ca(2+) ion may have a role in catalysis.</text>
</comment>
<evidence type="ECO:0000313" key="21">
    <source>
        <dbReference type="EMBL" id="KMT64339.1"/>
    </source>
</evidence>
<feature type="binding site" description="in dimeric form" evidence="19">
    <location>
        <position position="195"/>
    </location>
    <ligand>
        <name>Ca(2+)</name>
        <dbReference type="ChEBI" id="CHEBI:29108"/>
        <label>1</label>
    </ligand>
</feature>
<evidence type="ECO:0000256" key="3">
    <source>
        <dbReference type="ARBA" id="ARBA00010525"/>
    </source>
</evidence>
<evidence type="ECO:0000256" key="16">
    <source>
        <dbReference type="ARBA" id="ARBA00023136"/>
    </source>
</evidence>
<protein>
    <recommendedName>
        <fullName evidence="7 20">Phospholipase A1</fullName>
        <ecNumber evidence="5 20">3.1.1.32</ecNumber>
        <ecNumber evidence="6 20">3.1.1.4</ecNumber>
    </recommendedName>
    <alternativeName>
        <fullName evidence="20">Phosphatidylcholine 1-acylhydrolase</fullName>
    </alternativeName>
</protein>
<evidence type="ECO:0000256" key="10">
    <source>
        <dbReference type="ARBA" id="ARBA00022723"/>
    </source>
</evidence>
<dbReference type="EC" id="3.1.1.4" evidence="6 20"/>
<dbReference type="EC" id="3.1.1.32" evidence="5 20"/>
<dbReference type="Gene3D" id="2.40.230.10">
    <property type="entry name" value="Phospholipase A1"/>
    <property type="match status" value="1"/>
</dbReference>
<evidence type="ECO:0000256" key="9">
    <source>
        <dbReference type="ARBA" id="ARBA00022692"/>
    </source>
</evidence>
<keyword evidence="15 20" id="KW-0443">Lipid metabolism</keyword>
<dbReference type="GO" id="GO:0008970">
    <property type="term" value="F:phospholipase A1 activity"/>
    <property type="evidence" value="ECO:0007669"/>
    <property type="project" value="UniProtKB-EC"/>
</dbReference>
<evidence type="ECO:0000256" key="7">
    <source>
        <dbReference type="ARBA" id="ARBA00021726"/>
    </source>
</evidence>
<sequence length="328" mass="37996">MIAILLLSSFQASANRERNLKQQKLNTCLLEQIKSSAENTQISALLELCEQLVSADKDDGALTERLNAERKNKFNPYTITPHRMNYILPVSYISSYNEAAYQASQLVDPKQDLEAKFQISFKVPLNAESLFTQGDALYFGMTLKSWWQVYGNEISKPFRETNYQPEVFYYLPVKWQIWHTETSLAFGLEHQSNGREAHLSRSWNRAYMSILVEDADWLINLRPWWRLPESDKKSEDDPNGDDNPDISKYMGYFELTGAYRVDHKIQGQFMLRQNLATGKGALELGFTYPIWGRLRGYMQFFTGYGESLIDYNHSQQRFGLGIALTDRL</sequence>
<dbReference type="CDD" id="cd00541">
    <property type="entry name" value="OMPLA"/>
    <property type="match status" value="1"/>
</dbReference>
<evidence type="ECO:0000256" key="6">
    <source>
        <dbReference type="ARBA" id="ARBA00013278"/>
    </source>
</evidence>
<dbReference type="AlphaFoldDB" id="A0A0J8GSS6"/>
<dbReference type="PRINTS" id="PR01486">
    <property type="entry name" value="PHPHLIPASEA1"/>
</dbReference>
<dbReference type="PANTHER" id="PTHR40457">
    <property type="entry name" value="PHOSPHOLIPASE A1"/>
    <property type="match status" value="1"/>
</dbReference>
<name>A0A0J8GSS6_9ALTE</name>
<keyword evidence="9" id="KW-0812">Transmembrane</keyword>
<evidence type="ECO:0000256" key="15">
    <source>
        <dbReference type="ARBA" id="ARBA00023098"/>
    </source>
</evidence>
<evidence type="ECO:0000256" key="11">
    <source>
        <dbReference type="ARBA" id="ARBA00022729"/>
    </source>
</evidence>
<comment type="function">
    <text evidence="20">Hydrolysis of phosphatidylcholine with phospholipase A2 (EC 3.1.1.4) and phospholipase A1 (EC 3.1.1.32) activities.</text>
</comment>
<dbReference type="GO" id="GO:0046872">
    <property type="term" value="F:metal ion binding"/>
    <property type="evidence" value="ECO:0007669"/>
    <property type="project" value="UniProtKB-KW"/>
</dbReference>
<evidence type="ECO:0000256" key="5">
    <source>
        <dbReference type="ARBA" id="ARBA00013179"/>
    </source>
</evidence>
<evidence type="ECO:0000256" key="1">
    <source>
        <dbReference type="ARBA" id="ARBA00000111"/>
    </source>
</evidence>
<evidence type="ECO:0000256" key="19">
    <source>
        <dbReference type="PIRSR" id="PIRSR603187-2"/>
    </source>
</evidence>
<evidence type="ECO:0000313" key="22">
    <source>
        <dbReference type="Proteomes" id="UP000037600"/>
    </source>
</evidence>
<evidence type="ECO:0000256" key="2">
    <source>
        <dbReference type="ARBA" id="ARBA00001604"/>
    </source>
</evidence>
<dbReference type="EMBL" id="LAZL01000027">
    <property type="protein sequence ID" value="KMT64339.1"/>
    <property type="molecule type" value="Genomic_DNA"/>
</dbReference>
<dbReference type="SUPFAM" id="SSF56931">
    <property type="entry name" value="Outer membrane phospholipase A (OMPLA)"/>
    <property type="match status" value="1"/>
</dbReference>
<proteinExistence type="inferred from homology"/>
<comment type="subunit">
    <text evidence="4 20">Homodimer; dimerization is reversible, and the dimeric form is the active one.</text>
</comment>
<comment type="caution">
    <text evidence="21">The sequence shown here is derived from an EMBL/GenBank/DDBJ whole genome shotgun (WGS) entry which is preliminary data.</text>
</comment>
<keyword evidence="13 19" id="KW-0106">Calcium</keyword>
<dbReference type="GO" id="GO:0009279">
    <property type="term" value="C:cell outer membrane"/>
    <property type="evidence" value="ECO:0007669"/>
    <property type="project" value="UniProtKB-SubCell"/>
</dbReference>
<dbReference type="Proteomes" id="UP000037600">
    <property type="component" value="Unassembled WGS sequence"/>
</dbReference>
<dbReference type="Pfam" id="PF02253">
    <property type="entry name" value="PLA1"/>
    <property type="match status" value="1"/>
</dbReference>